<dbReference type="STRING" id="1122206.SAMN02745753_00913"/>
<keyword evidence="2 5" id="KW-0808">Transferase</keyword>
<dbReference type="HAMAP" id="MF_01883">
    <property type="entry name" value="MdcB"/>
    <property type="match status" value="1"/>
</dbReference>
<dbReference type="InterPro" id="IPR002736">
    <property type="entry name" value="CitG"/>
</dbReference>
<gene>
    <name evidence="5" type="primary">mdcB</name>
    <name evidence="6" type="ORF">SAMN02745753_00913</name>
</gene>
<protein>
    <recommendedName>
        <fullName evidence="5">Probable 2-(5''-triphosphoribosyl)-3'-dephosphocoenzyme-A synthase</fullName>
        <shortName evidence="5">2-(5''-triphosphoribosyl)-3'-dephospho-CoA synthase</shortName>
        <ecNumber evidence="5">2.4.2.52</ecNumber>
    </recommendedName>
</protein>
<dbReference type="PANTHER" id="PTHR30201">
    <property type="entry name" value="TRIPHOSPHORIBOSYL-DEPHOSPHO-COA SYNTHASE"/>
    <property type="match status" value="1"/>
</dbReference>
<dbReference type="RefSeq" id="WP_072838545.1">
    <property type="nucleotide sequence ID" value="NZ_FQVF01000004.1"/>
</dbReference>
<dbReference type="Pfam" id="PF01874">
    <property type="entry name" value="CitG"/>
    <property type="match status" value="1"/>
</dbReference>
<name>A0A1M4WX81_9GAMM</name>
<dbReference type="Proteomes" id="UP000184517">
    <property type="component" value="Unassembled WGS sequence"/>
</dbReference>
<dbReference type="Gene3D" id="1.10.4200.10">
    <property type="entry name" value="Triphosphoribosyl-dephospho-CoA protein"/>
    <property type="match status" value="2"/>
</dbReference>
<accession>A0A1M4WX81</accession>
<dbReference type="EMBL" id="FQVF01000004">
    <property type="protein sequence ID" value="SHE85901.1"/>
    <property type="molecule type" value="Genomic_DNA"/>
</dbReference>
<organism evidence="6 7">
    <name type="scientific">Marinomonas polaris DSM 16579</name>
    <dbReference type="NCBI Taxonomy" id="1122206"/>
    <lineage>
        <taxon>Bacteria</taxon>
        <taxon>Pseudomonadati</taxon>
        <taxon>Pseudomonadota</taxon>
        <taxon>Gammaproteobacteria</taxon>
        <taxon>Oceanospirillales</taxon>
        <taxon>Oceanospirillaceae</taxon>
        <taxon>Marinomonas</taxon>
    </lineage>
</organism>
<sequence length="291" mass="31048">MTILLRNSTAPDVSKLLRLDPENLAHLASQALKEEASLSPKPALVDSRGSGAHTDMDVDLLMRSAHCLEPYFCKMAENAIVRPIGSELRRNIGAIGRDAEQAMRQETNGVNTHKGAIWALGLLVAAATKANTLDELFNDAARLANLPDEGLKAVYLSNGLQVRHQYGLSGAKEEAQQGFPHIQELGLPMLFISRARGDSESDAQLNALLAIMTRLSDTCVASRAGLEGINTMQQGANAVLDAGGTGTLLGRQLLNKLEQDLLRLNASPGGAADLLAATLFIDSLTHQTTSH</sequence>
<dbReference type="InterPro" id="IPR017555">
    <property type="entry name" value="TriPribosyl-deP-CoA_syn"/>
</dbReference>
<evidence type="ECO:0000256" key="1">
    <source>
        <dbReference type="ARBA" id="ARBA00001210"/>
    </source>
</evidence>
<evidence type="ECO:0000256" key="3">
    <source>
        <dbReference type="ARBA" id="ARBA00022741"/>
    </source>
</evidence>
<dbReference type="GO" id="GO:0046917">
    <property type="term" value="F:triphosphoribosyl-dephospho-CoA synthase activity"/>
    <property type="evidence" value="ECO:0007669"/>
    <property type="project" value="UniProtKB-UniRule"/>
</dbReference>
<keyword evidence="3 5" id="KW-0547">Nucleotide-binding</keyword>
<dbReference type="GO" id="GO:0051191">
    <property type="term" value="P:prosthetic group biosynthetic process"/>
    <property type="evidence" value="ECO:0007669"/>
    <property type="project" value="TreeGrafter"/>
</dbReference>
<dbReference type="PANTHER" id="PTHR30201:SF2">
    <property type="entry name" value="2-(5''-TRIPHOSPHORIBOSYL)-3'-DEPHOSPHOCOENZYME-A SYNTHASE"/>
    <property type="match status" value="1"/>
</dbReference>
<evidence type="ECO:0000313" key="6">
    <source>
        <dbReference type="EMBL" id="SHE85901.1"/>
    </source>
</evidence>
<evidence type="ECO:0000256" key="2">
    <source>
        <dbReference type="ARBA" id="ARBA00022679"/>
    </source>
</evidence>
<dbReference type="OrthoDB" id="114886at2"/>
<proteinExistence type="inferred from homology"/>
<dbReference type="NCBIfam" id="NF002315">
    <property type="entry name" value="PRK01237.1"/>
    <property type="match status" value="1"/>
</dbReference>
<comment type="function">
    <text evidence="5">Involved in the formation of 2-(5''-phosphoribosyl)-3'-dephosphocoenzyme-A, the prosthetic group of the acyl-carrier protein of the malonate decarboxylase.</text>
</comment>
<evidence type="ECO:0000256" key="4">
    <source>
        <dbReference type="ARBA" id="ARBA00022840"/>
    </source>
</evidence>
<comment type="catalytic activity">
    <reaction evidence="1 5">
        <text>3'-dephospho-CoA + ATP = 2'-(5''-triphospho-alpha-D-ribosyl)-3'-dephospho-CoA + adenine</text>
        <dbReference type="Rhea" id="RHEA:15117"/>
        <dbReference type="ChEBI" id="CHEBI:16708"/>
        <dbReference type="ChEBI" id="CHEBI:30616"/>
        <dbReference type="ChEBI" id="CHEBI:57328"/>
        <dbReference type="ChEBI" id="CHEBI:61378"/>
        <dbReference type="EC" id="2.4.2.52"/>
    </reaction>
</comment>
<evidence type="ECO:0000256" key="5">
    <source>
        <dbReference type="HAMAP-Rule" id="MF_01883"/>
    </source>
</evidence>
<keyword evidence="7" id="KW-1185">Reference proteome</keyword>
<dbReference type="EC" id="2.4.2.52" evidence="5"/>
<keyword evidence="4 5" id="KW-0067">ATP-binding</keyword>
<dbReference type="NCBIfam" id="TIGR03132">
    <property type="entry name" value="malonate_mdcB"/>
    <property type="match status" value="1"/>
</dbReference>
<reference evidence="7" key="1">
    <citation type="submission" date="2016-11" db="EMBL/GenBank/DDBJ databases">
        <authorList>
            <person name="Varghese N."/>
            <person name="Submissions S."/>
        </authorList>
    </citation>
    <scope>NUCLEOTIDE SEQUENCE [LARGE SCALE GENOMIC DNA]</scope>
    <source>
        <strain evidence="7">DSM 16579</strain>
    </source>
</reference>
<comment type="similarity">
    <text evidence="5">Belongs to the CitG/MdcB family.</text>
</comment>
<dbReference type="GO" id="GO:0005524">
    <property type="term" value="F:ATP binding"/>
    <property type="evidence" value="ECO:0007669"/>
    <property type="project" value="UniProtKB-KW"/>
</dbReference>
<dbReference type="AlphaFoldDB" id="A0A1M4WX81"/>
<evidence type="ECO:0000313" key="7">
    <source>
        <dbReference type="Proteomes" id="UP000184517"/>
    </source>
</evidence>